<dbReference type="Proteomes" id="UP000470470">
    <property type="component" value="Unassembled WGS sequence"/>
</dbReference>
<evidence type="ECO:0000313" key="2">
    <source>
        <dbReference type="EMBL" id="NEL55430.1"/>
    </source>
</evidence>
<reference evidence="2 3" key="1">
    <citation type="submission" date="2020-02" db="EMBL/GenBank/DDBJ databases">
        <title>The whole genome sequence of CPCC 205119.</title>
        <authorList>
            <person name="Jiang Z."/>
        </authorList>
    </citation>
    <scope>NUCLEOTIDE SEQUENCE [LARGE SCALE GENOMIC DNA]</scope>
    <source>
        <strain evidence="2 3">CPCC 205119</strain>
    </source>
</reference>
<sequence length="276" mass="29743">MIGSELVLSHFSLGRHRPFEERVRAAAGAGFAGIGLYAGEHRRLLAEGATDADLRAVLDAHGMRVVELEVLRGWSAVGAEAEAYRAAEREVFAMAGTLGPARHVQVVGPYLGTLDDAAEAFAGVCDRAAEHGLAAALEFLPEMTNIPDAGTALELVTRAGRPNGGLCIDVWHHVRGAHDEAMLRRVPPERVVAVQLGDGPRRRVEADYRSDCTRHRQVPGEGEFDLPRFLRLLDRMGVRVPLSVEVLSEQLLALPADVLARRLYDGTRAVQAAAAG</sequence>
<comment type="caution">
    <text evidence="2">The sequence shown here is derived from an EMBL/GenBank/DDBJ whole genome shotgun (WGS) entry which is preliminary data.</text>
</comment>
<keyword evidence="3" id="KW-1185">Reference proteome</keyword>
<feature type="domain" description="Xylose isomerase-like TIM barrel" evidence="1">
    <location>
        <begin position="23"/>
        <end position="250"/>
    </location>
</feature>
<dbReference type="SUPFAM" id="SSF51658">
    <property type="entry name" value="Xylose isomerase-like"/>
    <property type="match status" value="1"/>
</dbReference>
<proteinExistence type="predicted"/>
<evidence type="ECO:0000313" key="3">
    <source>
        <dbReference type="Proteomes" id="UP000470470"/>
    </source>
</evidence>
<evidence type="ECO:0000259" key="1">
    <source>
        <dbReference type="Pfam" id="PF01261"/>
    </source>
</evidence>
<keyword evidence="2" id="KW-0413">Isomerase</keyword>
<dbReference type="Gene3D" id="3.20.20.150">
    <property type="entry name" value="Divalent-metal-dependent TIM barrel enzymes"/>
    <property type="match status" value="1"/>
</dbReference>
<dbReference type="PANTHER" id="PTHR12110:SF48">
    <property type="entry name" value="BLL3656 PROTEIN"/>
    <property type="match status" value="1"/>
</dbReference>
<protein>
    <submittedName>
        <fullName evidence="2">Sugar phosphate isomerase/epimerase</fullName>
    </submittedName>
</protein>
<name>A0A7K3WI87_9ACTN</name>
<dbReference type="EMBL" id="JAAGWK010000022">
    <property type="protein sequence ID" value="NEL55430.1"/>
    <property type="molecule type" value="Genomic_DNA"/>
</dbReference>
<dbReference type="InterPro" id="IPR050312">
    <property type="entry name" value="IolE/XylAMocC-like"/>
</dbReference>
<dbReference type="AlphaFoldDB" id="A0A7K3WI87"/>
<dbReference type="Pfam" id="PF01261">
    <property type="entry name" value="AP_endonuc_2"/>
    <property type="match status" value="1"/>
</dbReference>
<accession>A0A7K3WI87</accession>
<dbReference type="GO" id="GO:0016853">
    <property type="term" value="F:isomerase activity"/>
    <property type="evidence" value="ECO:0007669"/>
    <property type="project" value="UniProtKB-KW"/>
</dbReference>
<dbReference type="InterPro" id="IPR013022">
    <property type="entry name" value="Xyl_isomerase-like_TIM-brl"/>
</dbReference>
<dbReference type="RefSeq" id="WP_162392358.1">
    <property type="nucleotide sequence ID" value="NZ_JAABOZ010000001.1"/>
</dbReference>
<gene>
    <name evidence="2" type="ORF">G1H19_15685</name>
</gene>
<dbReference type="PANTHER" id="PTHR12110">
    <property type="entry name" value="HYDROXYPYRUVATE ISOMERASE"/>
    <property type="match status" value="1"/>
</dbReference>
<organism evidence="2 3">
    <name type="scientific">Goekera deserti</name>
    <dbReference type="NCBI Taxonomy" id="2497753"/>
    <lineage>
        <taxon>Bacteria</taxon>
        <taxon>Bacillati</taxon>
        <taxon>Actinomycetota</taxon>
        <taxon>Actinomycetes</taxon>
        <taxon>Geodermatophilales</taxon>
        <taxon>Geodermatophilaceae</taxon>
        <taxon>Goekera</taxon>
    </lineage>
</organism>
<dbReference type="InterPro" id="IPR036237">
    <property type="entry name" value="Xyl_isomerase-like_sf"/>
</dbReference>